<evidence type="ECO:0000313" key="1">
    <source>
        <dbReference type="EMBL" id="KAJ7986111.1"/>
    </source>
</evidence>
<dbReference type="EMBL" id="CM055762">
    <property type="protein sequence ID" value="KAJ7986111.1"/>
    <property type="molecule type" value="Genomic_DNA"/>
</dbReference>
<accession>A0ACC2F421</accession>
<reference evidence="1" key="1">
    <citation type="submission" date="2021-05" db="EMBL/GenBank/DDBJ databases">
        <authorList>
            <person name="Pan Q."/>
            <person name="Jouanno E."/>
            <person name="Zahm M."/>
            <person name="Klopp C."/>
            <person name="Cabau C."/>
            <person name="Louis A."/>
            <person name="Berthelot C."/>
            <person name="Parey E."/>
            <person name="Roest Crollius H."/>
            <person name="Montfort J."/>
            <person name="Robinson-Rechavi M."/>
            <person name="Bouchez O."/>
            <person name="Lampietro C."/>
            <person name="Lopez Roques C."/>
            <person name="Donnadieu C."/>
            <person name="Postlethwait J."/>
            <person name="Bobe J."/>
            <person name="Dillon D."/>
            <person name="Chandos A."/>
            <person name="von Hippel F."/>
            <person name="Guiguen Y."/>
        </authorList>
    </citation>
    <scope>NUCLEOTIDE SEQUENCE</scope>
    <source>
        <strain evidence="1">YG-Jan2019</strain>
    </source>
</reference>
<name>A0ACC2F421_DALPE</name>
<keyword evidence="2" id="KW-1185">Reference proteome</keyword>
<dbReference type="Proteomes" id="UP001157502">
    <property type="component" value="Chromosome 35"/>
</dbReference>
<evidence type="ECO:0000313" key="2">
    <source>
        <dbReference type="Proteomes" id="UP001157502"/>
    </source>
</evidence>
<proteinExistence type="predicted"/>
<sequence length="941" mass="108292">MLAATALQDRSAELQRLQRSMVLLHEREMEWAREKSALQSQLSCAREELHSAPLRVRMSEVLLQDQEVLVAQRLLEERGPQDGEQLEWKERPHTVSDQPRLTAAELKEEHRAKGSALRSLILQEEDTHRLAAQNQELQHSLEELHDRDGQQVAVCFLRAELQRWQSEARAQQESREEEVSTLRADLKEAQGRHRHCRATREHLLSDLEQARRQAGQAEKEASDRERCLRGLEAELSRLRSVLQEAESGGVDTEALTQSLDLYRTKYQACLTKISQQNSILQAKDEDLKETRAQVTEQEEQVVCLRAQVAVLQGELRACSAQLDSGDDALDTLSRRLRDTQRDLDDSHKHSQECELVIRTLRDTTATLRRQVEEHEESVVKIQADFCDYKATHIHSDSDYNSQLSRIEELQQASSQAVEQCAQGTQELSACQSEVDQLREEVSRLAQLNANSLTEVLQLQEAGRQLQAEAMIEEQRRLQEVGALEQNAARLEQEVQAAHSRCAQRQQAVQKRDSLLRRSEADLLEAREALRSRALEVEKQAAVVRGLEADLQRARREGQQKDQECVSLRTQLMTVMEELKKTQGRYRDTAQELARQEEKVVLVEGAQQRAQGHLAERVAELERAEQNQRSQRAEIRTLKKRLHTTERELQGSRARVEVLEKETEEGRQAQIKAQQEASTHQQVVEQLEAELTSTKDTIRTLQQQLKEQERTVEVLQEQLAEVQSATWRIQEEHTACQSQLHQCKMELETREETREDQSLKQSQEVRSCEGRLAELCVQLEWSQHRCQEQLVALEAKEEMMLVMKVEMSSLRENLHAKMAQVDDLHSQLHSMEDIYTTAANEVEVLRRSLESSRSDVCHLTRESDLVVTNISQWVKMQRQGNDKFNLLIKDQRKKIIRLAAENDHLQECVDGLQRQVERLTAELVESRMEESQICSGCGRGLK</sequence>
<organism evidence="1 2">
    <name type="scientific">Dallia pectoralis</name>
    <name type="common">Alaska blackfish</name>
    <dbReference type="NCBI Taxonomy" id="75939"/>
    <lineage>
        <taxon>Eukaryota</taxon>
        <taxon>Metazoa</taxon>
        <taxon>Chordata</taxon>
        <taxon>Craniata</taxon>
        <taxon>Vertebrata</taxon>
        <taxon>Euteleostomi</taxon>
        <taxon>Actinopterygii</taxon>
        <taxon>Neopterygii</taxon>
        <taxon>Teleostei</taxon>
        <taxon>Protacanthopterygii</taxon>
        <taxon>Esociformes</taxon>
        <taxon>Umbridae</taxon>
        <taxon>Dallia</taxon>
    </lineage>
</organism>
<gene>
    <name evidence="1" type="ORF">DPEC_G00347410</name>
</gene>
<comment type="caution">
    <text evidence="1">The sequence shown here is derived from an EMBL/GenBank/DDBJ whole genome shotgun (WGS) entry which is preliminary data.</text>
</comment>
<protein>
    <submittedName>
        <fullName evidence="1">Uncharacterized protein</fullName>
    </submittedName>
</protein>